<keyword evidence="2" id="KW-1185">Reference proteome</keyword>
<dbReference type="SUPFAM" id="SSF52833">
    <property type="entry name" value="Thioredoxin-like"/>
    <property type="match status" value="1"/>
</dbReference>
<dbReference type="AlphaFoldDB" id="A0A2R3Z491"/>
<organism evidence="1 2">
    <name type="scientific">Christiangramia fulva</name>
    <dbReference type="NCBI Taxonomy" id="2126553"/>
    <lineage>
        <taxon>Bacteria</taxon>
        <taxon>Pseudomonadati</taxon>
        <taxon>Bacteroidota</taxon>
        <taxon>Flavobacteriia</taxon>
        <taxon>Flavobacteriales</taxon>
        <taxon>Flavobacteriaceae</taxon>
        <taxon>Christiangramia</taxon>
    </lineage>
</organism>
<proteinExistence type="predicted"/>
<accession>A0A2R3Z491</accession>
<dbReference type="KEGG" id="grs:C7S20_07275"/>
<reference evidence="2" key="1">
    <citation type="submission" date="2018-03" db="EMBL/GenBank/DDBJ databases">
        <title>Gramella fulva sp. nov., isolated from a dry surface of tidal flat.</title>
        <authorList>
            <person name="Hwang S.H."/>
            <person name="Hwang W.M."/>
            <person name="Kang K."/>
            <person name="Ahn T.-Y."/>
        </authorList>
    </citation>
    <scope>NUCLEOTIDE SEQUENCE [LARGE SCALE GENOMIC DNA]</scope>
    <source>
        <strain evidence="2">SH35</strain>
    </source>
</reference>
<dbReference type="Pfam" id="PF14595">
    <property type="entry name" value="Thioredoxin_9"/>
    <property type="match status" value="1"/>
</dbReference>
<sequence>MEINNPIFTYKEFFEWMQSLAKAGKTSGDDQTQVLADFTALNCRRMSRLNKTLILNDELKKALDTISEVQEWIVITEAWCGDSAQNLPLIAKMADFSDTIELKIILRNKNPELMEKYLTNGSKSIPKLIVFNKSGKELFAWGPRPVPAQALLEEWKREPAGRNWEAFETELHTWYARDKARTIQQEFIEIFKNL</sequence>
<dbReference type="EMBL" id="CP028136">
    <property type="protein sequence ID" value="AVR45085.1"/>
    <property type="molecule type" value="Genomic_DNA"/>
</dbReference>
<dbReference type="InterPro" id="IPR036249">
    <property type="entry name" value="Thioredoxin-like_sf"/>
</dbReference>
<dbReference type="RefSeq" id="WP_107011863.1">
    <property type="nucleotide sequence ID" value="NZ_CP028136.1"/>
</dbReference>
<dbReference type="Proteomes" id="UP000241507">
    <property type="component" value="Chromosome"/>
</dbReference>
<gene>
    <name evidence="1" type="ORF">C7S20_07275</name>
</gene>
<name>A0A2R3Z491_9FLAO</name>
<dbReference type="Gene3D" id="3.40.30.10">
    <property type="entry name" value="Glutaredoxin"/>
    <property type="match status" value="1"/>
</dbReference>
<evidence type="ECO:0000313" key="1">
    <source>
        <dbReference type="EMBL" id="AVR45085.1"/>
    </source>
</evidence>
<evidence type="ECO:0000313" key="2">
    <source>
        <dbReference type="Proteomes" id="UP000241507"/>
    </source>
</evidence>
<dbReference type="OrthoDB" id="6120799at2"/>
<protein>
    <submittedName>
        <fullName evidence="1">Thioredoxin family protein</fullName>
    </submittedName>
</protein>